<evidence type="ECO:0000256" key="1">
    <source>
        <dbReference type="ARBA" id="ARBA00022475"/>
    </source>
</evidence>
<dbReference type="EMBL" id="AZDA01000003">
    <property type="protein sequence ID" value="KRK40880.1"/>
    <property type="molecule type" value="Genomic_DNA"/>
</dbReference>
<dbReference type="Gene3D" id="3.30.1490.480">
    <property type="entry name" value="Endolytic murein transglycosylase"/>
    <property type="match status" value="1"/>
</dbReference>
<dbReference type="EC" id="4.2.2.29" evidence="7"/>
<evidence type="ECO:0000256" key="4">
    <source>
        <dbReference type="ARBA" id="ARBA00023136"/>
    </source>
</evidence>
<evidence type="ECO:0000256" key="6">
    <source>
        <dbReference type="ARBA" id="ARBA00023316"/>
    </source>
</evidence>
<comment type="subcellular location">
    <subcellularLocation>
        <location evidence="7">Cell membrane</location>
        <topology evidence="7">Single-pass membrane protein</topology>
    </subcellularLocation>
</comment>
<comment type="caution">
    <text evidence="8">The sequence shown here is derived from an EMBL/GenBank/DDBJ whole genome shotgun (WGS) entry which is preliminary data.</text>
</comment>
<dbReference type="CDD" id="cd08010">
    <property type="entry name" value="MltG_like"/>
    <property type="match status" value="1"/>
</dbReference>
<name>A0A0R1H328_9LACO</name>
<keyword evidence="1 7" id="KW-1003">Cell membrane</keyword>
<keyword evidence="5 7" id="KW-0456">Lyase</keyword>
<keyword evidence="4 7" id="KW-0472">Membrane</keyword>
<evidence type="ECO:0000256" key="3">
    <source>
        <dbReference type="ARBA" id="ARBA00022989"/>
    </source>
</evidence>
<feature type="transmembrane region" description="Helical" evidence="7">
    <location>
        <begin position="38"/>
        <end position="61"/>
    </location>
</feature>
<dbReference type="GO" id="GO:0005886">
    <property type="term" value="C:plasma membrane"/>
    <property type="evidence" value="ECO:0007669"/>
    <property type="project" value="UniProtKB-SubCell"/>
</dbReference>
<dbReference type="Proteomes" id="UP000051461">
    <property type="component" value="Unassembled WGS sequence"/>
</dbReference>
<evidence type="ECO:0000313" key="9">
    <source>
        <dbReference type="Proteomes" id="UP000051461"/>
    </source>
</evidence>
<comment type="similarity">
    <text evidence="7">Belongs to the transglycosylase MltG family.</text>
</comment>
<keyword evidence="3 7" id="KW-1133">Transmembrane helix</keyword>
<protein>
    <recommendedName>
        <fullName evidence="7">Endolytic murein transglycosylase</fullName>
        <ecNumber evidence="7">4.2.2.29</ecNumber>
    </recommendedName>
    <alternativeName>
        <fullName evidence="7">Peptidoglycan lytic transglycosylase</fullName>
    </alternativeName>
    <alternativeName>
        <fullName evidence="7">Peptidoglycan polymerization terminase</fullName>
    </alternativeName>
</protein>
<keyword evidence="6 7" id="KW-0961">Cell wall biogenesis/degradation</keyword>
<gene>
    <name evidence="7" type="primary">mltG</name>
    <name evidence="8" type="ORF">FC07_GL002633</name>
</gene>
<dbReference type="GO" id="GO:0009252">
    <property type="term" value="P:peptidoglycan biosynthetic process"/>
    <property type="evidence" value="ECO:0007669"/>
    <property type="project" value="UniProtKB-UniRule"/>
</dbReference>
<comment type="catalytic activity">
    <reaction evidence="7">
        <text>a peptidoglycan chain = a peptidoglycan chain with N-acetyl-1,6-anhydromuramyl-[peptide] at the reducing end + a peptidoglycan chain with N-acetylglucosamine at the non-reducing end.</text>
        <dbReference type="EC" id="4.2.2.29"/>
    </reaction>
</comment>
<reference evidence="8 9" key="1">
    <citation type="journal article" date="2015" name="Genome Announc.">
        <title>Expanding the biotechnology potential of lactobacilli through comparative genomics of 213 strains and associated genera.</title>
        <authorList>
            <person name="Sun Z."/>
            <person name="Harris H.M."/>
            <person name="McCann A."/>
            <person name="Guo C."/>
            <person name="Argimon S."/>
            <person name="Zhang W."/>
            <person name="Yang X."/>
            <person name="Jeffery I.B."/>
            <person name="Cooney J.C."/>
            <person name="Kagawa T.F."/>
            <person name="Liu W."/>
            <person name="Song Y."/>
            <person name="Salvetti E."/>
            <person name="Wrobel A."/>
            <person name="Rasinkangas P."/>
            <person name="Parkhill J."/>
            <person name="Rea M.C."/>
            <person name="O'Sullivan O."/>
            <person name="Ritari J."/>
            <person name="Douillard F.P."/>
            <person name="Paul Ross R."/>
            <person name="Yang R."/>
            <person name="Briner A.E."/>
            <person name="Felis G.E."/>
            <person name="de Vos W.M."/>
            <person name="Barrangou R."/>
            <person name="Klaenhammer T.R."/>
            <person name="Caufield P.W."/>
            <person name="Cui Y."/>
            <person name="Zhang H."/>
            <person name="O'Toole P.W."/>
        </authorList>
    </citation>
    <scope>NUCLEOTIDE SEQUENCE [LARGE SCALE GENOMIC DNA]</scope>
    <source>
        <strain evidence="8 9">DSM 20003</strain>
    </source>
</reference>
<organism evidence="8 9">
    <name type="scientific">Loigolactobacillus bifermentans DSM 20003</name>
    <dbReference type="NCBI Taxonomy" id="1423726"/>
    <lineage>
        <taxon>Bacteria</taxon>
        <taxon>Bacillati</taxon>
        <taxon>Bacillota</taxon>
        <taxon>Bacilli</taxon>
        <taxon>Lactobacillales</taxon>
        <taxon>Lactobacillaceae</taxon>
        <taxon>Loigolactobacillus</taxon>
    </lineage>
</organism>
<keyword evidence="2 7" id="KW-0812">Transmembrane</keyword>
<sequence>MPSQDKQPKRRAKHVEVRQDARDLADKRVAEKKIVDKIVYWIVGILVVLILGGVLIGALYVHTALQPIDRHSTKKVDISVPLGASNEQIGETLVKQKVIKNAKIFTYYVKSHNFSAFQAGFYELKPSMSVKEVANQLSNGGSQISKHRVLVKEGITIDQIGDQIAKKTPYSKKAFLKLMKDQTFAKQLAKKYPDLLASSMAKKNVRYHLEGYLYPATYNYYDGLSLKGLVRQMVAQENTYMKSYYKKIKSEGLTVQQVLTLASLCEREGNNASDRAKIAGVFFNRIAAGMPLQSDISVMYALNTHKTHLYNKDTAVKSPYNLYKNKGYGPGPFNSPSIASVHAVLNPKSRAMGYLYFVADLKTGKVYYSQNFEEHTSTNTGIQTKNNSVN</sequence>
<evidence type="ECO:0000256" key="2">
    <source>
        <dbReference type="ARBA" id="ARBA00022692"/>
    </source>
</evidence>
<accession>A0A0R1H328</accession>
<dbReference type="Pfam" id="PF02618">
    <property type="entry name" value="YceG"/>
    <property type="match status" value="1"/>
</dbReference>
<dbReference type="STRING" id="1423726.FC07_GL002633"/>
<dbReference type="NCBIfam" id="TIGR00247">
    <property type="entry name" value="endolytic transglycosylase MltG"/>
    <property type="match status" value="1"/>
</dbReference>
<evidence type="ECO:0000313" key="8">
    <source>
        <dbReference type="EMBL" id="KRK40880.1"/>
    </source>
</evidence>
<dbReference type="InterPro" id="IPR003770">
    <property type="entry name" value="MLTG-like"/>
</dbReference>
<dbReference type="HAMAP" id="MF_02065">
    <property type="entry name" value="MltG"/>
    <property type="match status" value="1"/>
</dbReference>
<keyword evidence="9" id="KW-1185">Reference proteome</keyword>
<proteinExistence type="inferred from homology"/>
<comment type="function">
    <text evidence="7">Functions as a peptidoglycan terminase that cleaves nascent peptidoglycan strands endolytically to terminate their elongation.</text>
</comment>
<evidence type="ECO:0000256" key="7">
    <source>
        <dbReference type="HAMAP-Rule" id="MF_02065"/>
    </source>
</evidence>
<evidence type="ECO:0000256" key="5">
    <source>
        <dbReference type="ARBA" id="ARBA00023239"/>
    </source>
</evidence>
<dbReference type="GO" id="GO:0071555">
    <property type="term" value="P:cell wall organization"/>
    <property type="evidence" value="ECO:0007669"/>
    <property type="project" value="UniProtKB-KW"/>
</dbReference>
<dbReference type="PATRIC" id="fig|1423726.3.peg.2741"/>
<dbReference type="AlphaFoldDB" id="A0A0R1H328"/>
<dbReference type="PANTHER" id="PTHR30518:SF2">
    <property type="entry name" value="ENDOLYTIC MUREIN TRANSGLYCOSYLASE"/>
    <property type="match status" value="1"/>
</dbReference>
<feature type="site" description="Important for catalytic activity" evidence="7">
    <location>
        <position position="268"/>
    </location>
</feature>
<dbReference type="PANTHER" id="PTHR30518">
    <property type="entry name" value="ENDOLYTIC MUREIN TRANSGLYCOSYLASE"/>
    <property type="match status" value="1"/>
</dbReference>
<dbReference type="GO" id="GO:0008932">
    <property type="term" value="F:lytic endotransglycosylase activity"/>
    <property type="evidence" value="ECO:0007669"/>
    <property type="project" value="UniProtKB-UniRule"/>
</dbReference>